<dbReference type="EMBL" id="PHWZ01000141">
    <property type="protein sequence ID" value="TEY65338.1"/>
    <property type="molecule type" value="Genomic_DNA"/>
</dbReference>
<feature type="compositionally biased region" description="Low complexity" evidence="6">
    <location>
        <begin position="410"/>
        <end position="437"/>
    </location>
</feature>
<feature type="compositionally biased region" description="Acidic residues" evidence="6">
    <location>
        <begin position="98"/>
        <end position="108"/>
    </location>
</feature>
<sequence>MPPFLPRKRLRSSSPESDRPGPSKQQNKGKKSNSSKTTPRKSTLFDDLDAGAKSPEDTKAILHKIQATDEDDESSLSSLSDEFEDVPNTNRQPNDNATETEDEDEDIEFEDVDTNITNKPSANIPTGDLELTLTKETRISLTNPLGTKKGPSKIERGIRIATHQFHVQMLMWHNAIRNSWLCDKELQDILVEKLPETILKEIEKWRKDSGLPHKVDDTSKPKGKGKGKVTKGKKVDVRSQRDWGQPAGRQETGGINMSRGDPMFRLLKLLMHYWKQRFRIVAPGLRKVGYMSLERLDQELKSFQKDEHDVERHGERIINIHEFRKCAKSLEGSRDVGAQLFTALLRGIGIESRMIASLQPVGFGWNKNEDAVEKKDKKRSEPIPKGDISDTESSEEEEYGSKDVSKDVLKSISKPTSKPTTNTSTNTSTTPTTKSTAKPPPKSSKKVNGSKSTQVSKKPTKSIKSTSSRGNGLKDAPIDLSDSDELSMINDEEDDESVVDITPAKTRVQASKPYDKDLLFPHYWAEVLSPITNTYTPVDPLVLNVIATNSELLQKFEPRGAKADKAKQVTAYIVGYASDGMTAKEVTIRYLKGHMLPGRTKGNRIPIAKISVYDSKGKIKRYDHYDWFQTVMRGYIRGGRKCPRTEVDDHEEATDLKAIQPQKKEVKDGEETLQSYKASTEFVLERHLRREEAILDTAKHVKMFTVKAKGDNPTEEKVFLRKDVVKCKSLETWHKEGIVPKPGVKPRKLVPYRAATTNRKRELAEAELESGEKMLQGLYSRDQTDWIIPPPIVNGVIPKNQYGNMDVYVPSMVPVGAVHIPRRGTKRICTRLGIDYAEAVTGFEFGARMAVPIITGVVVAEENLDLVMEEWEKDEVERVRREDEKKTKAAIGMWRKMLMGLRIIERMTDEYGHGGEEVDLVNPFNNKKKKGKEIDDDSDLEEKALEMQQQDEEMAGGFFPEGYDEEPEEHHSTSFFPVVASQDDGDGGGFIVEDEGKEITDGIDGANGTNGTSSNTSQTFQFVGNENTEMNSTSEDELDSEEEIQHSKPQVIIPAPASRNRGRPTASTSKTPVKAKSTLSNPKPKPKPKPKTPAKRVASVSKSSGKRKRIPDSEDDENDEENESSSLSDIETDEDEDEKDGEEDGEEEKKEVMKPTPKISIARKTAPKRRETIPVTSSPATRKTPSRSAKRVSETGTRSRYFEHGDSEDE</sequence>
<dbReference type="SUPFAM" id="SSF54001">
    <property type="entry name" value="Cysteine proteinases"/>
    <property type="match status" value="1"/>
</dbReference>
<feature type="compositionally biased region" description="Acidic residues" evidence="6">
    <location>
        <begin position="1130"/>
        <end position="1146"/>
    </location>
</feature>
<keyword evidence="4" id="KW-0234">DNA repair</keyword>
<comment type="caution">
    <text evidence="10">The sequence shown here is derived from an EMBL/GenBank/DDBJ whole genome shotgun (WGS) entry which is preliminary data.</text>
</comment>
<dbReference type="InterPro" id="IPR004583">
    <property type="entry name" value="DNA_repair_Rad4"/>
</dbReference>
<dbReference type="GO" id="GO:0000111">
    <property type="term" value="C:nucleotide-excision repair factor 2 complex"/>
    <property type="evidence" value="ECO:0007669"/>
    <property type="project" value="TreeGrafter"/>
</dbReference>
<dbReference type="PANTHER" id="PTHR12135:SF2">
    <property type="entry name" value="DNA REPAIR PROTEIN RAD34"/>
    <property type="match status" value="1"/>
</dbReference>
<feature type="domain" description="Rad4 beta-hairpin" evidence="8">
    <location>
        <begin position="727"/>
        <end position="790"/>
    </location>
</feature>
<feature type="compositionally biased region" description="Basic and acidic residues" evidence="6">
    <location>
        <begin position="210"/>
        <end position="220"/>
    </location>
</feature>
<dbReference type="GO" id="GO:0003697">
    <property type="term" value="F:single-stranded DNA binding"/>
    <property type="evidence" value="ECO:0007669"/>
    <property type="project" value="TreeGrafter"/>
</dbReference>
<dbReference type="SMART" id="SM01031">
    <property type="entry name" value="BHD_2"/>
    <property type="match status" value="1"/>
</dbReference>
<feature type="compositionally biased region" description="Basic residues" evidence="6">
    <location>
        <begin position="221"/>
        <end position="232"/>
    </location>
</feature>
<evidence type="ECO:0000259" key="7">
    <source>
        <dbReference type="SMART" id="SM01030"/>
    </source>
</evidence>
<feature type="region of interest" description="Disordered" evidence="6">
    <location>
        <begin position="981"/>
        <end position="1210"/>
    </location>
</feature>
<dbReference type="Gene3D" id="3.30.70.2460">
    <property type="entry name" value="Rad4, beta-hairpin domain BHD3"/>
    <property type="match status" value="1"/>
</dbReference>
<evidence type="ECO:0008006" key="12">
    <source>
        <dbReference type="Google" id="ProtNLM"/>
    </source>
</evidence>
<feature type="compositionally biased region" description="Basic residues" evidence="6">
    <location>
        <begin position="1"/>
        <end position="11"/>
    </location>
</feature>
<reference evidence="10 11" key="1">
    <citation type="submission" date="2017-11" db="EMBL/GenBank/DDBJ databases">
        <title>Comparative genomics of Botrytis spp.</title>
        <authorList>
            <person name="Valero-Jimenez C.A."/>
            <person name="Tapia P."/>
            <person name="Veloso J."/>
            <person name="Silva-Moreno E."/>
            <person name="Staats M."/>
            <person name="Valdes J.H."/>
            <person name="Van Kan J.A.L."/>
        </authorList>
    </citation>
    <scope>NUCLEOTIDE SEQUENCE [LARGE SCALE GENOMIC DNA]</scope>
    <source>
        <strain evidence="10 11">MUCL2830</strain>
    </source>
</reference>
<gene>
    <name evidence="10" type="ORF">BOTCAL_0141g00230</name>
</gene>
<dbReference type="Pfam" id="PF10404">
    <property type="entry name" value="BHD_2"/>
    <property type="match status" value="1"/>
</dbReference>
<dbReference type="InterPro" id="IPR018327">
    <property type="entry name" value="BHD_2"/>
</dbReference>
<organism evidence="10 11">
    <name type="scientific">Botryotinia calthae</name>
    <dbReference type="NCBI Taxonomy" id="38488"/>
    <lineage>
        <taxon>Eukaryota</taxon>
        <taxon>Fungi</taxon>
        <taxon>Dikarya</taxon>
        <taxon>Ascomycota</taxon>
        <taxon>Pezizomycotina</taxon>
        <taxon>Leotiomycetes</taxon>
        <taxon>Helotiales</taxon>
        <taxon>Sclerotiniaceae</taxon>
        <taxon>Botryotinia</taxon>
    </lineage>
</organism>
<dbReference type="SMART" id="SM01032">
    <property type="entry name" value="BHD_3"/>
    <property type="match status" value="1"/>
</dbReference>
<feature type="compositionally biased region" description="Basic and acidic residues" evidence="6">
    <location>
        <begin position="371"/>
        <end position="388"/>
    </location>
</feature>
<evidence type="ECO:0000259" key="9">
    <source>
        <dbReference type="SMART" id="SM01032"/>
    </source>
</evidence>
<dbReference type="GO" id="GO:0005737">
    <property type="term" value="C:cytoplasm"/>
    <property type="evidence" value="ECO:0007669"/>
    <property type="project" value="TreeGrafter"/>
</dbReference>
<feature type="compositionally biased region" description="Acidic residues" evidence="6">
    <location>
        <begin position="389"/>
        <end position="398"/>
    </location>
</feature>
<dbReference type="Pfam" id="PF10403">
    <property type="entry name" value="BHD_1"/>
    <property type="match status" value="1"/>
</dbReference>
<dbReference type="InterPro" id="IPR018325">
    <property type="entry name" value="Rad4/PNGase_transGLS-fold"/>
</dbReference>
<dbReference type="OrthoDB" id="300780at2759"/>
<evidence type="ECO:0000256" key="2">
    <source>
        <dbReference type="ARBA" id="ARBA00009525"/>
    </source>
</evidence>
<dbReference type="GO" id="GO:0071942">
    <property type="term" value="C:XPC complex"/>
    <property type="evidence" value="ECO:0007669"/>
    <property type="project" value="TreeGrafter"/>
</dbReference>
<feature type="compositionally biased region" description="Polar residues" evidence="6">
    <location>
        <begin position="1065"/>
        <end position="1081"/>
    </location>
</feature>
<feature type="domain" description="Rad4 beta-hairpin" evidence="9">
    <location>
        <begin position="797"/>
        <end position="871"/>
    </location>
</feature>
<feature type="compositionally biased region" description="Low complexity" evidence="6">
    <location>
        <begin position="1006"/>
        <end position="1017"/>
    </location>
</feature>
<evidence type="ECO:0000256" key="3">
    <source>
        <dbReference type="ARBA" id="ARBA00022763"/>
    </source>
</evidence>
<dbReference type="FunFam" id="3.30.70.2460:FF:000001">
    <property type="entry name" value="DNA repair protein Rad4 family"/>
    <property type="match status" value="1"/>
</dbReference>
<dbReference type="STRING" id="38488.A0A4Y8D589"/>
<evidence type="ECO:0000259" key="8">
    <source>
        <dbReference type="SMART" id="SM01031"/>
    </source>
</evidence>
<evidence type="ECO:0000313" key="10">
    <source>
        <dbReference type="EMBL" id="TEY65338.1"/>
    </source>
</evidence>
<evidence type="ECO:0000256" key="6">
    <source>
        <dbReference type="SAM" id="MobiDB-lite"/>
    </source>
</evidence>
<dbReference type="GO" id="GO:0006289">
    <property type="term" value="P:nucleotide-excision repair"/>
    <property type="evidence" value="ECO:0007669"/>
    <property type="project" value="InterPro"/>
</dbReference>
<name>A0A4Y8D589_9HELO</name>
<proteinExistence type="inferred from homology"/>
<feature type="compositionally biased region" description="Basic residues" evidence="6">
    <location>
        <begin position="1084"/>
        <end position="1094"/>
    </location>
</feature>
<dbReference type="GO" id="GO:0006298">
    <property type="term" value="P:mismatch repair"/>
    <property type="evidence" value="ECO:0007669"/>
    <property type="project" value="TreeGrafter"/>
</dbReference>
<comment type="subcellular location">
    <subcellularLocation>
        <location evidence="1">Nucleus</location>
    </subcellularLocation>
</comment>
<dbReference type="InterPro" id="IPR038765">
    <property type="entry name" value="Papain-like_cys_pep_sf"/>
</dbReference>
<evidence type="ECO:0000256" key="5">
    <source>
        <dbReference type="ARBA" id="ARBA00023242"/>
    </source>
</evidence>
<feature type="region of interest" description="Disordered" evidence="6">
    <location>
        <begin position="210"/>
        <end position="255"/>
    </location>
</feature>
<accession>A0A4Y8D589</accession>
<evidence type="ECO:0000256" key="4">
    <source>
        <dbReference type="ARBA" id="ARBA00023204"/>
    </source>
</evidence>
<evidence type="ECO:0000313" key="11">
    <source>
        <dbReference type="Proteomes" id="UP000297299"/>
    </source>
</evidence>
<feature type="compositionally biased region" description="Basic and acidic residues" evidence="6">
    <location>
        <begin position="1200"/>
        <end position="1210"/>
    </location>
</feature>
<feature type="region of interest" description="Disordered" evidence="6">
    <location>
        <begin position="1"/>
        <end position="108"/>
    </location>
</feature>
<dbReference type="InterPro" id="IPR036985">
    <property type="entry name" value="Transglutaminase-like_sf"/>
</dbReference>
<dbReference type="AlphaFoldDB" id="A0A4Y8D589"/>
<dbReference type="Pfam" id="PF03835">
    <property type="entry name" value="Rad4"/>
    <property type="match status" value="1"/>
</dbReference>
<dbReference type="InterPro" id="IPR018328">
    <property type="entry name" value="Rad4_beta-hairpin_dom3"/>
</dbReference>
<keyword evidence="3" id="KW-0227">DNA damage</keyword>
<dbReference type="SMART" id="SM01030">
    <property type="entry name" value="BHD_1"/>
    <property type="match status" value="1"/>
</dbReference>
<feature type="compositionally biased region" description="Polar residues" evidence="6">
    <location>
        <begin position="1018"/>
        <end position="1033"/>
    </location>
</feature>
<feature type="region of interest" description="Disordered" evidence="6">
    <location>
        <begin position="371"/>
        <end position="484"/>
    </location>
</feature>
<feature type="compositionally biased region" description="Acidic residues" evidence="6">
    <location>
        <begin position="1113"/>
        <end position="1123"/>
    </location>
</feature>
<dbReference type="GO" id="GO:0003684">
    <property type="term" value="F:damaged DNA binding"/>
    <property type="evidence" value="ECO:0007669"/>
    <property type="project" value="InterPro"/>
</dbReference>
<dbReference type="Proteomes" id="UP000297299">
    <property type="component" value="Unassembled WGS sequence"/>
</dbReference>
<feature type="compositionally biased region" description="Low complexity" evidence="6">
    <location>
        <begin position="446"/>
        <end position="468"/>
    </location>
</feature>
<comment type="similarity">
    <text evidence="2">Belongs to the XPC family.</text>
</comment>
<keyword evidence="11" id="KW-1185">Reference proteome</keyword>
<dbReference type="Gene3D" id="3.90.260.10">
    <property type="entry name" value="Transglutaminase-like"/>
    <property type="match status" value="2"/>
</dbReference>
<dbReference type="InterPro" id="IPR018326">
    <property type="entry name" value="Rad4_beta-hairpin_dom1"/>
</dbReference>
<keyword evidence="5" id="KW-0539">Nucleus</keyword>
<feature type="domain" description="Rad4 beta-hairpin" evidence="7">
    <location>
        <begin position="666"/>
        <end position="725"/>
    </location>
</feature>
<dbReference type="InterPro" id="IPR042488">
    <property type="entry name" value="Rad4_BHD3_sf"/>
</dbReference>
<feature type="compositionally biased region" description="Basic and acidic residues" evidence="6">
    <location>
        <begin position="399"/>
        <end position="409"/>
    </location>
</feature>
<dbReference type="PANTHER" id="PTHR12135">
    <property type="entry name" value="DNA REPAIR PROTEIN XP-C / RAD4"/>
    <property type="match status" value="1"/>
</dbReference>
<evidence type="ECO:0000256" key="1">
    <source>
        <dbReference type="ARBA" id="ARBA00004123"/>
    </source>
</evidence>
<protein>
    <recommendedName>
        <fullName evidence="12">Rad4 beta-hairpin domain-containing protein</fullName>
    </recommendedName>
</protein>
<dbReference type="Gene3D" id="2.20.20.110">
    <property type="entry name" value="Rad4, beta-hairpin domain BHD1"/>
    <property type="match status" value="1"/>
</dbReference>
<feature type="compositionally biased region" description="Polar residues" evidence="6">
    <location>
        <begin position="1174"/>
        <end position="1183"/>
    </location>
</feature>
<dbReference type="Pfam" id="PF10405">
    <property type="entry name" value="BHD_3"/>
    <property type="match status" value="1"/>
</dbReference>